<comment type="caution">
    <text evidence="1">The sequence shown here is derived from an EMBL/GenBank/DDBJ whole genome shotgun (WGS) entry which is preliminary data.</text>
</comment>
<gene>
    <name evidence="1" type="ORF">S03H2_27312</name>
</gene>
<proteinExistence type="predicted"/>
<feature type="non-terminal residue" evidence="1">
    <location>
        <position position="1"/>
    </location>
</feature>
<dbReference type="AlphaFoldDB" id="X1GQW3"/>
<feature type="non-terminal residue" evidence="1">
    <location>
        <position position="30"/>
    </location>
</feature>
<name>X1GQW3_9ZZZZ</name>
<accession>X1GQW3</accession>
<evidence type="ECO:0000313" key="1">
    <source>
        <dbReference type="EMBL" id="GAH60286.1"/>
    </source>
</evidence>
<dbReference type="EMBL" id="BARU01016322">
    <property type="protein sequence ID" value="GAH60286.1"/>
    <property type="molecule type" value="Genomic_DNA"/>
</dbReference>
<protein>
    <submittedName>
        <fullName evidence="1">Uncharacterized protein</fullName>
    </submittedName>
</protein>
<organism evidence="1">
    <name type="scientific">marine sediment metagenome</name>
    <dbReference type="NCBI Taxonomy" id="412755"/>
    <lineage>
        <taxon>unclassified sequences</taxon>
        <taxon>metagenomes</taxon>
        <taxon>ecological metagenomes</taxon>
    </lineage>
</organism>
<reference evidence="1" key="1">
    <citation type="journal article" date="2014" name="Front. Microbiol.">
        <title>High frequency of phylogenetically diverse reductive dehalogenase-homologous genes in deep subseafloor sedimentary metagenomes.</title>
        <authorList>
            <person name="Kawai M."/>
            <person name="Futagami T."/>
            <person name="Toyoda A."/>
            <person name="Takaki Y."/>
            <person name="Nishi S."/>
            <person name="Hori S."/>
            <person name="Arai W."/>
            <person name="Tsubouchi T."/>
            <person name="Morono Y."/>
            <person name="Uchiyama I."/>
            <person name="Ito T."/>
            <person name="Fujiyama A."/>
            <person name="Inagaki F."/>
            <person name="Takami H."/>
        </authorList>
    </citation>
    <scope>NUCLEOTIDE SEQUENCE</scope>
    <source>
        <strain evidence="1">Expedition CK06-06</strain>
    </source>
</reference>
<sequence>TGHHEALQAQREACMQLISLNEQQFETINV</sequence>